<feature type="transmembrane region" description="Helical" evidence="7">
    <location>
        <begin position="59"/>
        <end position="80"/>
    </location>
</feature>
<dbReference type="PROSITE" id="PS50850">
    <property type="entry name" value="MFS"/>
    <property type="match status" value="1"/>
</dbReference>
<dbReference type="OrthoDB" id="9772725at2"/>
<evidence type="ECO:0000256" key="7">
    <source>
        <dbReference type="SAM" id="Phobius"/>
    </source>
</evidence>
<evidence type="ECO:0000256" key="2">
    <source>
        <dbReference type="ARBA" id="ARBA00022448"/>
    </source>
</evidence>
<keyword evidence="3" id="KW-1003">Cell membrane</keyword>
<feature type="transmembrane region" description="Helical" evidence="7">
    <location>
        <begin position="243"/>
        <end position="269"/>
    </location>
</feature>
<dbReference type="RefSeq" id="WP_009837345.1">
    <property type="nucleotide sequence ID" value="NZ_AAOH01000002.1"/>
</dbReference>
<keyword evidence="10" id="KW-1185">Reference proteome</keyword>
<dbReference type="PANTHER" id="PTHR23517:SF15">
    <property type="entry name" value="PROTON-DEPENDENT OLIGOPEPTIDE FAMILY TRANSPORT PROTEIN"/>
    <property type="match status" value="1"/>
</dbReference>
<dbReference type="CDD" id="cd17346">
    <property type="entry name" value="MFS_DtpA_like"/>
    <property type="match status" value="1"/>
</dbReference>
<feature type="transmembrane region" description="Helical" evidence="7">
    <location>
        <begin position="416"/>
        <end position="441"/>
    </location>
</feature>
<dbReference type="HOGENOM" id="CLU_004790_0_2_6"/>
<dbReference type="GO" id="GO:0005886">
    <property type="term" value="C:plasma membrane"/>
    <property type="evidence" value="ECO:0007669"/>
    <property type="project" value="UniProtKB-SubCell"/>
</dbReference>
<evidence type="ECO:0000259" key="8">
    <source>
        <dbReference type="PROSITE" id="PS50850"/>
    </source>
</evidence>
<evidence type="ECO:0000256" key="1">
    <source>
        <dbReference type="ARBA" id="ARBA00004651"/>
    </source>
</evidence>
<dbReference type="EMBL" id="AAOH01000002">
    <property type="protein sequence ID" value="EAR29471.1"/>
    <property type="molecule type" value="Genomic_DNA"/>
</dbReference>
<feature type="transmembrane region" description="Helical" evidence="7">
    <location>
        <begin position="185"/>
        <end position="204"/>
    </location>
</feature>
<dbReference type="GO" id="GO:0006857">
    <property type="term" value="P:oligopeptide transport"/>
    <property type="evidence" value="ECO:0007669"/>
    <property type="project" value="InterPro"/>
</dbReference>
<accession>A4C667</accession>
<protein>
    <submittedName>
        <fullName evidence="9">Peptide/proton symporter family protein</fullName>
    </submittedName>
</protein>
<evidence type="ECO:0000256" key="5">
    <source>
        <dbReference type="ARBA" id="ARBA00022989"/>
    </source>
</evidence>
<feature type="transmembrane region" description="Helical" evidence="7">
    <location>
        <begin position="321"/>
        <end position="339"/>
    </location>
</feature>
<evidence type="ECO:0000256" key="6">
    <source>
        <dbReference type="ARBA" id="ARBA00023136"/>
    </source>
</evidence>
<comment type="subcellular location">
    <subcellularLocation>
        <location evidence="1">Cell membrane</location>
        <topology evidence="1">Multi-pass membrane protein</topology>
    </subcellularLocation>
</comment>
<dbReference type="InterPro" id="IPR050171">
    <property type="entry name" value="MFS_Transporters"/>
</dbReference>
<dbReference type="InterPro" id="IPR036259">
    <property type="entry name" value="MFS_trans_sf"/>
</dbReference>
<keyword evidence="5 7" id="KW-1133">Transmembrane helix</keyword>
<evidence type="ECO:0000256" key="3">
    <source>
        <dbReference type="ARBA" id="ARBA00022475"/>
    </source>
</evidence>
<feature type="transmembrane region" description="Helical" evidence="7">
    <location>
        <begin position="89"/>
        <end position="110"/>
    </location>
</feature>
<dbReference type="Gene3D" id="1.20.1250.20">
    <property type="entry name" value="MFS general substrate transporter like domains"/>
    <property type="match status" value="2"/>
</dbReference>
<organism evidence="9 10">
    <name type="scientific">Pseudoalteromonas tunicata D2</name>
    <dbReference type="NCBI Taxonomy" id="87626"/>
    <lineage>
        <taxon>Bacteria</taxon>
        <taxon>Pseudomonadati</taxon>
        <taxon>Pseudomonadota</taxon>
        <taxon>Gammaproteobacteria</taxon>
        <taxon>Alteromonadales</taxon>
        <taxon>Pseudoalteromonadaceae</taxon>
        <taxon>Pseudoalteromonas</taxon>
    </lineage>
</organism>
<dbReference type="Pfam" id="PF07690">
    <property type="entry name" value="MFS_1"/>
    <property type="match status" value="1"/>
</dbReference>
<keyword evidence="6 7" id="KW-0472">Membrane</keyword>
<dbReference type="Proteomes" id="UP000006201">
    <property type="component" value="Unassembled WGS sequence"/>
</dbReference>
<feature type="transmembrane region" description="Helical" evidence="7">
    <location>
        <begin position="351"/>
        <end position="373"/>
    </location>
</feature>
<feature type="transmembrane region" description="Helical" evidence="7">
    <location>
        <begin position="154"/>
        <end position="179"/>
    </location>
</feature>
<feature type="transmembrane region" description="Helical" evidence="7">
    <location>
        <begin position="385"/>
        <end position="410"/>
    </location>
</feature>
<dbReference type="eggNOG" id="COG3104">
    <property type="taxonomic scope" value="Bacteria"/>
</dbReference>
<comment type="caution">
    <text evidence="9">The sequence shown here is derived from an EMBL/GenBank/DDBJ whole genome shotgun (WGS) entry which is preliminary data.</text>
</comment>
<dbReference type="InterPro" id="IPR020846">
    <property type="entry name" value="MFS_dom"/>
</dbReference>
<dbReference type="InterPro" id="IPR011701">
    <property type="entry name" value="MFS"/>
</dbReference>
<dbReference type="AlphaFoldDB" id="A4C667"/>
<dbReference type="NCBIfam" id="TIGR00924">
    <property type="entry name" value="yjdL_sub1_fam"/>
    <property type="match status" value="2"/>
</dbReference>
<dbReference type="PROSITE" id="PS01022">
    <property type="entry name" value="PTR2_1"/>
    <property type="match status" value="1"/>
</dbReference>
<reference evidence="9 10" key="1">
    <citation type="submission" date="2006-02" db="EMBL/GenBank/DDBJ databases">
        <authorList>
            <person name="Moran M.A."/>
            <person name="Kjelleberg S."/>
            <person name="Egan S."/>
            <person name="Saunders N."/>
            <person name="Thomas T."/>
            <person name="Ferriera S."/>
            <person name="Johnson J."/>
            <person name="Kravitz S."/>
            <person name="Halpern A."/>
            <person name="Remington K."/>
            <person name="Beeson K."/>
            <person name="Tran B."/>
            <person name="Rogers Y.-H."/>
            <person name="Friedman R."/>
            <person name="Venter J.C."/>
        </authorList>
    </citation>
    <scope>NUCLEOTIDE SEQUENCE [LARGE SCALE GENOMIC DNA]</scope>
    <source>
        <strain evidence="9 10">D2</strain>
    </source>
</reference>
<dbReference type="GO" id="GO:1904680">
    <property type="term" value="F:peptide transmembrane transporter activity"/>
    <property type="evidence" value="ECO:0007669"/>
    <property type="project" value="InterPro"/>
</dbReference>
<proteinExistence type="predicted"/>
<dbReference type="SUPFAM" id="SSF103473">
    <property type="entry name" value="MFS general substrate transporter"/>
    <property type="match status" value="1"/>
</dbReference>
<evidence type="ECO:0000313" key="10">
    <source>
        <dbReference type="Proteomes" id="UP000006201"/>
    </source>
</evidence>
<keyword evidence="4 7" id="KW-0812">Transmembrane</keyword>
<name>A4C667_9GAMM</name>
<evidence type="ECO:0000313" key="9">
    <source>
        <dbReference type="EMBL" id="EAR29471.1"/>
    </source>
</evidence>
<gene>
    <name evidence="9" type="ORF">PTD2_11664</name>
</gene>
<feature type="transmembrane region" description="Helical" evidence="7">
    <location>
        <begin position="289"/>
        <end position="309"/>
    </location>
</feature>
<dbReference type="InterPro" id="IPR018456">
    <property type="entry name" value="PTR2_symporter_CS"/>
</dbReference>
<keyword evidence="2" id="KW-0813">Transport</keyword>
<sequence>MSSIPKTGDFLGHPKGLFLLFGTEMWERFGYYGMRAILVLYLVAMVQDGGFGWSNADALSLYGTFTMAVYITPLFGGWLADNVLGQRKAIIIGGLLMAAGHFTMGIPHSALAGQEVNVFYLGLVLLCLGNGLFKPNISTMVGDLYQEGDQRRDGAFTIFYMGINLGGALGPLVAGAVAASLGWQYGFVAAGIGMVLSVLLQLALSNKYLGDIGVVPAATLAQQRSNSDTKEPLTKVEMDRIKVIFTMSVFSIIFWMGFEQAGGLMNLFANDYTNRVLMGFEIPASWFQSLNSLFIIIFAPMVAIVWLKLDKREPNSPVKFAIALVFLALGFLTMVLALATQGQGEQLQISMMWLVLFYLFHTLGELCLSPIGLSMVSKLAPLRLASLLMGIWFLCTAIANKIAGFVGSYLGEGEEALGNAMGIFIGLGATALISAVAMYLLSDRLVIWMHGAEGQAPIKTEEQILNEELKVTASR</sequence>
<evidence type="ECO:0000256" key="4">
    <source>
        <dbReference type="ARBA" id="ARBA00022692"/>
    </source>
</evidence>
<dbReference type="PANTHER" id="PTHR23517">
    <property type="entry name" value="RESISTANCE PROTEIN MDTM, PUTATIVE-RELATED-RELATED"/>
    <property type="match status" value="1"/>
</dbReference>
<feature type="domain" description="Major facilitator superfamily (MFS) profile" evidence="8">
    <location>
        <begin position="19"/>
        <end position="446"/>
    </location>
</feature>
<feature type="transmembrane region" description="Helical" evidence="7">
    <location>
        <begin position="29"/>
        <end position="47"/>
    </location>
</feature>
<dbReference type="InterPro" id="IPR005279">
    <property type="entry name" value="Dipep/tripep_permease"/>
</dbReference>
<feature type="transmembrane region" description="Helical" evidence="7">
    <location>
        <begin position="116"/>
        <end position="133"/>
    </location>
</feature>